<dbReference type="EC" id="2.6.1.-" evidence="6"/>
<dbReference type="Gene3D" id="3.90.1150.10">
    <property type="entry name" value="Aspartate Aminotransferase, domain 1"/>
    <property type="match status" value="1"/>
</dbReference>
<evidence type="ECO:0000256" key="1">
    <source>
        <dbReference type="ARBA" id="ARBA00001933"/>
    </source>
</evidence>
<dbReference type="SUPFAM" id="SSF53383">
    <property type="entry name" value="PLP-dependent transferases"/>
    <property type="match status" value="1"/>
</dbReference>
<evidence type="ECO:0000256" key="4">
    <source>
        <dbReference type="ARBA" id="ARBA00022679"/>
    </source>
</evidence>
<dbReference type="GO" id="GO:0006520">
    <property type="term" value="P:amino acid metabolic process"/>
    <property type="evidence" value="ECO:0007669"/>
    <property type="project" value="InterPro"/>
</dbReference>
<evidence type="ECO:0000313" key="8">
    <source>
        <dbReference type="EMBL" id="OGG27128.1"/>
    </source>
</evidence>
<keyword evidence="3 6" id="KW-0032">Aminotransferase</keyword>
<dbReference type="Proteomes" id="UP000176609">
    <property type="component" value="Unassembled WGS sequence"/>
</dbReference>
<keyword evidence="5" id="KW-0663">Pyridoxal phosphate</keyword>
<name>A0A1F6AR40_9BACT</name>
<dbReference type="GO" id="GO:0008483">
    <property type="term" value="F:transaminase activity"/>
    <property type="evidence" value="ECO:0007669"/>
    <property type="project" value="UniProtKB-KW"/>
</dbReference>
<dbReference type="Pfam" id="PF00155">
    <property type="entry name" value="Aminotran_1_2"/>
    <property type="match status" value="1"/>
</dbReference>
<dbReference type="GO" id="GO:0030170">
    <property type="term" value="F:pyridoxal phosphate binding"/>
    <property type="evidence" value="ECO:0007669"/>
    <property type="project" value="InterPro"/>
</dbReference>
<dbReference type="PROSITE" id="PS00105">
    <property type="entry name" value="AA_TRANSFER_CLASS_1"/>
    <property type="match status" value="1"/>
</dbReference>
<reference evidence="8 9" key="1">
    <citation type="journal article" date="2016" name="Nat. Commun.">
        <title>Thousands of microbial genomes shed light on interconnected biogeochemical processes in an aquifer system.</title>
        <authorList>
            <person name="Anantharaman K."/>
            <person name="Brown C.T."/>
            <person name="Hug L.A."/>
            <person name="Sharon I."/>
            <person name="Castelle C.J."/>
            <person name="Probst A.J."/>
            <person name="Thomas B.C."/>
            <person name="Singh A."/>
            <person name="Wilkins M.J."/>
            <person name="Karaoz U."/>
            <person name="Brodie E.L."/>
            <person name="Williams K.H."/>
            <person name="Hubbard S.S."/>
            <person name="Banfield J.F."/>
        </authorList>
    </citation>
    <scope>NUCLEOTIDE SEQUENCE [LARGE SCALE GENOMIC DNA]</scope>
</reference>
<evidence type="ECO:0000259" key="7">
    <source>
        <dbReference type="Pfam" id="PF00155"/>
    </source>
</evidence>
<evidence type="ECO:0000256" key="2">
    <source>
        <dbReference type="ARBA" id="ARBA00007441"/>
    </source>
</evidence>
<evidence type="ECO:0000256" key="6">
    <source>
        <dbReference type="RuleBase" id="RU000481"/>
    </source>
</evidence>
<dbReference type="Gene3D" id="3.40.640.10">
    <property type="entry name" value="Type I PLP-dependent aspartate aminotransferase-like (Major domain)"/>
    <property type="match status" value="1"/>
</dbReference>
<dbReference type="InterPro" id="IPR050596">
    <property type="entry name" value="AspAT/PAT-like"/>
</dbReference>
<dbReference type="InterPro" id="IPR015421">
    <property type="entry name" value="PyrdxlP-dep_Trfase_major"/>
</dbReference>
<dbReference type="InterPro" id="IPR015424">
    <property type="entry name" value="PyrdxlP-dep_Trfase"/>
</dbReference>
<dbReference type="InterPro" id="IPR015422">
    <property type="entry name" value="PyrdxlP-dep_Trfase_small"/>
</dbReference>
<dbReference type="FunFam" id="3.40.640.10:FF:000033">
    <property type="entry name" value="Aspartate aminotransferase"/>
    <property type="match status" value="1"/>
</dbReference>
<proteinExistence type="inferred from homology"/>
<keyword evidence="4 6" id="KW-0808">Transferase</keyword>
<dbReference type="PRINTS" id="PR00753">
    <property type="entry name" value="ACCSYNTHASE"/>
</dbReference>
<evidence type="ECO:0000256" key="5">
    <source>
        <dbReference type="ARBA" id="ARBA00022898"/>
    </source>
</evidence>
<dbReference type="PANTHER" id="PTHR46383">
    <property type="entry name" value="ASPARTATE AMINOTRANSFERASE"/>
    <property type="match status" value="1"/>
</dbReference>
<feature type="domain" description="Aminotransferase class I/classII large" evidence="7">
    <location>
        <begin position="32"/>
        <end position="386"/>
    </location>
</feature>
<accession>A0A1F6AR40</accession>
<dbReference type="EMBL" id="MFJR01000007">
    <property type="protein sequence ID" value="OGG27128.1"/>
    <property type="molecule type" value="Genomic_DNA"/>
</dbReference>
<dbReference type="CDD" id="cd00609">
    <property type="entry name" value="AAT_like"/>
    <property type="match status" value="1"/>
</dbReference>
<organism evidence="8 9">
    <name type="scientific">Candidatus Gottesmanbacteria bacterium RIFCSPLOWO2_01_FULL_39_12b</name>
    <dbReference type="NCBI Taxonomy" id="1798388"/>
    <lineage>
        <taxon>Bacteria</taxon>
        <taxon>Candidatus Gottesmaniibacteriota</taxon>
    </lineage>
</organism>
<gene>
    <name evidence="8" type="ORF">A2960_02120</name>
</gene>
<comment type="caution">
    <text evidence="8">The sequence shown here is derived from an EMBL/GenBank/DDBJ whole genome shotgun (WGS) entry which is preliminary data.</text>
</comment>
<sequence>MSEVADRVRNSSVSVIKEMMYLGAQEATRGKDIVSLGVGLPFYPAPKHVHTHVINKLQTKSDIDKYTLLTGLPELRNIVADISTNQLGFKVSSDEILITPGSMAALLYSMLALVNPGEEVILPSPYFSSYAEQITIAEGIVVPVAMIEDPRVGFRLDVAKIQKAINNKTKAIVLNNPQNPTGAVYLKEDLLELSKILKNTAVYVITDEVYDYLLYDNCEYFNIGEIKEIWPRVIRCCSLSKKYGMMGWRIGYLHTNRDLLMNILKVHDASIVCAPHISQEAAIAALTGPQDCVKDHVKWLSDNRDAICRRLDKLPELFTYVKPRGTYYVFPKFNFPIKSIEMAKRLLYEAKVVTVPGIGFGPEGENHLRLSFGSSTQVIHKAFDRISDWYAKQK</sequence>
<evidence type="ECO:0000256" key="3">
    <source>
        <dbReference type="ARBA" id="ARBA00022576"/>
    </source>
</evidence>
<comment type="cofactor">
    <cofactor evidence="1 6">
        <name>pyridoxal 5'-phosphate</name>
        <dbReference type="ChEBI" id="CHEBI:597326"/>
    </cofactor>
</comment>
<protein>
    <recommendedName>
        <fullName evidence="6">Aminotransferase</fullName>
        <ecNumber evidence="6">2.6.1.-</ecNumber>
    </recommendedName>
</protein>
<comment type="similarity">
    <text evidence="2 6">Belongs to the class-I pyridoxal-phosphate-dependent aminotransferase family.</text>
</comment>
<dbReference type="InterPro" id="IPR004838">
    <property type="entry name" value="NHTrfase_class1_PyrdxlP-BS"/>
</dbReference>
<dbReference type="AlphaFoldDB" id="A0A1F6AR40"/>
<evidence type="ECO:0000313" key="9">
    <source>
        <dbReference type="Proteomes" id="UP000176609"/>
    </source>
</evidence>
<dbReference type="InterPro" id="IPR004839">
    <property type="entry name" value="Aminotransferase_I/II_large"/>
</dbReference>